<name>A0ABX8TC17_9HYPH</name>
<gene>
    <name evidence="1" type="primary">mobC</name>
    <name evidence="1" type="ORF">J5285_25940</name>
</gene>
<dbReference type="EMBL" id="CP072171">
    <property type="protein sequence ID" value="QYA10799.1"/>
    <property type="molecule type" value="Genomic_DNA"/>
</dbReference>
<organism evidence="1 2">
    <name type="scientific">Agrobacterium larrymoorei</name>
    <dbReference type="NCBI Taxonomy" id="160699"/>
    <lineage>
        <taxon>Bacteria</taxon>
        <taxon>Pseudomonadati</taxon>
        <taxon>Pseudomonadota</taxon>
        <taxon>Alphaproteobacteria</taxon>
        <taxon>Hyphomicrobiales</taxon>
        <taxon>Rhizobiaceae</taxon>
        <taxon>Rhizobium/Agrobacterium group</taxon>
        <taxon>Agrobacterium</taxon>
    </lineage>
</organism>
<keyword evidence="2" id="KW-1185">Reference proteome</keyword>
<evidence type="ECO:0000313" key="2">
    <source>
        <dbReference type="Proteomes" id="UP000826513"/>
    </source>
</evidence>
<protein>
    <submittedName>
        <fullName evidence="1">Plasmid mobilization relaxosome protein MobC</fullName>
    </submittedName>
</protein>
<sequence length="178" mass="19327">MKHLSTHVDDEIAERFSALAKAHGGKSALLRRLVSMAVDGQGQSNPVALPDPVGRAVHLSVRLSENEVAAVHKSAADRGMKPSQWLRSVIRVRLGSGAQFSVAELHELRALVNQVRKVGVNLNQITRAVNEARREGGSFSVDAKAVDEARDEVARAITALHLMARGNVRTWEGQSDEE</sequence>
<proteinExistence type="predicted"/>
<reference evidence="1 2" key="1">
    <citation type="submission" date="2021-03" db="EMBL/GenBank/DDBJ databases">
        <title>Rapid diversification of plasmids in a genus of pathogenic and nitrogen fixing bacteria.</title>
        <authorList>
            <person name="Weisberg A.J."/>
            <person name="Miller M."/>
            <person name="Ream W."/>
            <person name="Grunwald N.J."/>
            <person name="Chang J.H."/>
        </authorList>
    </citation>
    <scope>NUCLEOTIDE SEQUENCE [LARGE SCALE GENOMIC DNA]</scope>
    <source>
        <strain evidence="1 2">AF3.44</strain>
        <plasmid evidence="1 2">unnamed2</plasmid>
    </source>
</reference>
<keyword evidence="1" id="KW-0614">Plasmid</keyword>
<evidence type="ECO:0000313" key="1">
    <source>
        <dbReference type="EMBL" id="QYA10799.1"/>
    </source>
</evidence>
<geneLocation type="plasmid" evidence="1 2">
    <name>unnamed2</name>
</geneLocation>
<dbReference type="Pfam" id="PF21983">
    <property type="entry name" value="NikA-like"/>
    <property type="match status" value="1"/>
</dbReference>
<dbReference type="RefSeq" id="WP_174051872.1">
    <property type="nucleotide sequence ID" value="NZ_CP072171.1"/>
</dbReference>
<dbReference type="Proteomes" id="UP000826513">
    <property type="component" value="Plasmid unnamed2"/>
</dbReference>
<accession>A0ABX8TC17</accession>
<dbReference type="InterPro" id="IPR053842">
    <property type="entry name" value="NikA-like"/>
</dbReference>